<dbReference type="InterPro" id="IPR006113">
    <property type="entry name" value="6PGDH_Gnd/GntZ"/>
</dbReference>
<evidence type="ECO:0000256" key="9">
    <source>
        <dbReference type="ARBA" id="ARBA00023064"/>
    </source>
</evidence>
<feature type="active site" description="Proton acceptor" evidence="13">
    <location>
        <position position="215"/>
    </location>
</feature>
<keyword evidence="10 12" id="KW-0570">Pentose shunt</keyword>
<evidence type="ECO:0000256" key="7">
    <source>
        <dbReference type="ARBA" id="ARBA00022857"/>
    </source>
</evidence>
<dbReference type="PANTHER" id="PTHR11811">
    <property type="entry name" value="6-PHOSPHOGLUCONATE DEHYDROGENASE"/>
    <property type="match status" value="1"/>
</dbReference>
<dbReference type="PRINTS" id="PR00076">
    <property type="entry name" value="6PGDHDRGNASE"/>
</dbReference>
<dbReference type="InterPro" id="IPR006183">
    <property type="entry name" value="Pgluconate_DH"/>
</dbReference>
<feature type="domain" description="6-phosphogluconate dehydrogenase C-terminal" evidence="17">
    <location>
        <begin position="211"/>
        <end position="504"/>
    </location>
</feature>
<feature type="binding site" description="in other chain" evidence="14">
    <location>
        <position position="294"/>
    </location>
    <ligand>
        <name>substrate</name>
        <note>ligand shared between dimeric partners</note>
    </ligand>
</feature>
<dbReference type="InterPro" id="IPR036291">
    <property type="entry name" value="NAD(P)-bd_dom_sf"/>
</dbReference>
<dbReference type="FunFam" id="1.20.5.320:FF:000002">
    <property type="entry name" value="6-phosphogluconate dehydrogenase, decarboxylating"/>
    <property type="match status" value="1"/>
</dbReference>
<dbReference type="SMART" id="SM01350">
    <property type="entry name" value="6PGD"/>
    <property type="match status" value="1"/>
</dbReference>
<dbReference type="SUPFAM" id="SSF48179">
    <property type="entry name" value="6-phosphogluconate dehydrogenase C-terminal domain-like"/>
    <property type="match status" value="1"/>
</dbReference>
<feature type="binding site" description="in other chain" evidence="14">
    <location>
        <begin position="143"/>
        <end position="145"/>
    </location>
    <ligand>
        <name>substrate</name>
        <note>ligand shared between dimeric partners</note>
    </ligand>
</feature>
<dbReference type="EC" id="1.1.1.44" evidence="5 12"/>
<dbReference type="NCBIfam" id="NF006765">
    <property type="entry name" value="PRK09287.1"/>
    <property type="match status" value="1"/>
</dbReference>
<feature type="binding site" evidence="15">
    <location>
        <position position="117"/>
    </location>
    <ligand>
        <name>NADP(+)</name>
        <dbReference type="ChEBI" id="CHEBI:58349"/>
    </ligand>
</feature>
<gene>
    <name evidence="18" type="primary">gndA</name>
    <name evidence="18" type="ORF">Pan265_22810</name>
</gene>
<feature type="binding site" evidence="15">
    <location>
        <begin position="20"/>
        <end position="25"/>
    </location>
    <ligand>
        <name>NADP(+)</name>
        <dbReference type="ChEBI" id="CHEBI:58349"/>
    </ligand>
</feature>
<dbReference type="InterPro" id="IPR006184">
    <property type="entry name" value="6PGdom_BS"/>
</dbReference>
<keyword evidence="9 16" id="KW-0311">Gluconate utilization</keyword>
<evidence type="ECO:0000256" key="1">
    <source>
        <dbReference type="ARBA" id="ARBA00002526"/>
    </source>
</evidence>
<feature type="binding site" evidence="14">
    <location>
        <position position="486"/>
    </location>
    <ligand>
        <name>substrate</name>
        <note>ligand shared between dimeric partners</note>
    </ligand>
</feature>
<organism evidence="18 19">
    <name type="scientific">Mucisphaera calidilacus</name>
    <dbReference type="NCBI Taxonomy" id="2527982"/>
    <lineage>
        <taxon>Bacteria</taxon>
        <taxon>Pseudomonadati</taxon>
        <taxon>Planctomycetota</taxon>
        <taxon>Phycisphaerae</taxon>
        <taxon>Phycisphaerales</taxon>
        <taxon>Phycisphaeraceae</taxon>
        <taxon>Mucisphaera</taxon>
    </lineage>
</organism>
<dbReference type="GO" id="GO:0006098">
    <property type="term" value="P:pentose-phosphate shunt"/>
    <property type="evidence" value="ECO:0007669"/>
    <property type="project" value="UniProtKB-UniPathway"/>
</dbReference>
<evidence type="ECO:0000256" key="13">
    <source>
        <dbReference type="PIRSR" id="PIRSR000109-1"/>
    </source>
</evidence>
<dbReference type="GO" id="GO:0050661">
    <property type="term" value="F:NADP binding"/>
    <property type="evidence" value="ECO:0007669"/>
    <property type="project" value="InterPro"/>
</dbReference>
<protein>
    <recommendedName>
        <fullName evidence="6 12">6-phosphogluconate dehydrogenase, decarboxylating</fullName>
        <ecNumber evidence="5 12">1.1.1.44</ecNumber>
    </recommendedName>
</protein>
<keyword evidence="19" id="KW-1185">Reference proteome</keyword>
<comment type="catalytic activity">
    <reaction evidence="11 12 16">
        <text>6-phospho-D-gluconate + NADP(+) = D-ribulose 5-phosphate + CO2 + NADPH</text>
        <dbReference type="Rhea" id="RHEA:10116"/>
        <dbReference type="ChEBI" id="CHEBI:16526"/>
        <dbReference type="ChEBI" id="CHEBI:57783"/>
        <dbReference type="ChEBI" id="CHEBI:58121"/>
        <dbReference type="ChEBI" id="CHEBI:58349"/>
        <dbReference type="ChEBI" id="CHEBI:58759"/>
        <dbReference type="EC" id="1.1.1.44"/>
    </reaction>
</comment>
<dbReference type="FunFam" id="1.10.1040.10:FF:000002">
    <property type="entry name" value="6-phosphogluconate dehydrogenase, decarboxylating"/>
    <property type="match status" value="1"/>
</dbReference>
<proteinExistence type="inferred from homology"/>
<comment type="pathway">
    <text evidence="2 12 16">Carbohydrate degradation; pentose phosphate pathway; D-ribulose 5-phosphate from D-glucose 6-phosphate (oxidative stage): step 3/3.</text>
</comment>
<evidence type="ECO:0000256" key="15">
    <source>
        <dbReference type="PIRSR" id="PIRSR000109-3"/>
    </source>
</evidence>
<evidence type="ECO:0000256" key="16">
    <source>
        <dbReference type="RuleBase" id="RU000485"/>
    </source>
</evidence>
<evidence type="ECO:0000256" key="3">
    <source>
        <dbReference type="ARBA" id="ARBA00008419"/>
    </source>
</evidence>
<feature type="binding site" evidence="15">
    <location>
        <begin position="43"/>
        <end position="45"/>
    </location>
    <ligand>
        <name>NADP(+)</name>
        <dbReference type="ChEBI" id="CHEBI:58349"/>
    </ligand>
</feature>
<dbReference type="Pfam" id="PF03446">
    <property type="entry name" value="NAD_binding_2"/>
    <property type="match status" value="1"/>
</dbReference>
<comment type="function">
    <text evidence="1 12">Catalyzes the oxidative decarboxylation of 6-phosphogluconate to ribulose 5-phosphate and CO(2), with concomitant reduction of NADP to NADPH.</text>
</comment>
<evidence type="ECO:0000256" key="5">
    <source>
        <dbReference type="ARBA" id="ARBA00013011"/>
    </source>
</evidence>
<dbReference type="Gene3D" id="3.40.50.720">
    <property type="entry name" value="NAD(P)-binding Rossmann-like Domain"/>
    <property type="match status" value="1"/>
</dbReference>
<evidence type="ECO:0000256" key="11">
    <source>
        <dbReference type="ARBA" id="ARBA00048640"/>
    </source>
</evidence>
<dbReference type="Gene3D" id="1.20.5.320">
    <property type="entry name" value="6-Phosphogluconate Dehydrogenase, domain 3"/>
    <property type="match status" value="1"/>
</dbReference>
<feature type="binding site" description="in other chain" evidence="14">
    <location>
        <position position="321"/>
    </location>
    <ligand>
        <name>substrate</name>
        <note>ligand shared between dimeric partners</note>
    </ligand>
</feature>
<dbReference type="SUPFAM" id="SSF51735">
    <property type="entry name" value="NAD(P)-binding Rossmann-fold domains"/>
    <property type="match status" value="1"/>
</dbReference>
<evidence type="ECO:0000256" key="8">
    <source>
        <dbReference type="ARBA" id="ARBA00023002"/>
    </source>
</evidence>
<evidence type="ECO:0000313" key="19">
    <source>
        <dbReference type="Proteomes" id="UP000320386"/>
    </source>
</evidence>
<evidence type="ECO:0000256" key="4">
    <source>
        <dbReference type="ARBA" id="ARBA00011738"/>
    </source>
</evidence>
<dbReference type="InterPro" id="IPR006114">
    <property type="entry name" value="6PGDH_C"/>
</dbReference>
<dbReference type="FunFam" id="3.40.50.720:FF:000007">
    <property type="entry name" value="6-phosphogluconate dehydrogenase, decarboxylating"/>
    <property type="match status" value="1"/>
</dbReference>
<feature type="binding site" description="in other chain" evidence="14">
    <location>
        <begin position="218"/>
        <end position="219"/>
    </location>
    <ligand>
        <name>substrate</name>
        <note>ligand shared between dimeric partners</note>
    </ligand>
</feature>
<evidence type="ECO:0000256" key="2">
    <source>
        <dbReference type="ARBA" id="ARBA00004874"/>
    </source>
</evidence>
<evidence type="ECO:0000256" key="14">
    <source>
        <dbReference type="PIRSR" id="PIRSR000109-2"/>
    </source>
</evidence>
<dbReference type="GO" id="GO:0019521">
    <property type="term" value="P:D-gluconate metabolic process"/>
    <property type="evidence" value="ECO:0007669"/>
    <property type="project" value="UniProtKB-KW"/>
</dbReference>
<dbReference type="GO" id="GO:0004616">
    <property type="term" value="F:phosphogluconate dehydrogenase (decarboxylating) activity"/>
    <property type="evidence" value="ECO:0007669"/>
    <property type="project" value="UniProtKB-EC"/>
</dbReference>
<feature type="binding site" description="in other chain" evidence="14">
    <location>
        <position position="117"/>
    </location>
    <ligand>
        <name>substrate</name>
        <note>ligand shared between dimeric partners</note>
    </ligand>
</feature>
<dbReference type="EMBL" id="CP036280">
    <property type="protein sequence ID" value="QDU72416.1"/>
    <property type="molecule type" value="Genomic_DNA"/>
</dbReference>
<keyword evidence="7 12" id="KW-0521">NADP</keyword>
<dbReference type="Proteomes" id="UP000320386">
    <property type="component" value="Chromosome"/>
</dbReference>
<dbReference type="InterPro" id="IPR008927">
    <property type="entry name" value="6-PGluconate_DH-like_C_sf"/>
</dbReference>
<dbReference type="KEGG" id="mcad:Pan265_22810"/>
<evidence type="ECO:0000259" key="17">
    <source>
        <dbReference type="SMART" id="SM01350"/>
    </source>
</evidence>
<dbReference type="UniPathway" id="UPA00115">
    <property type="reaction ID" value="UER00410"/>
</dbReference>
<dbReference type="InterPro" id="IPR013328">
    <property type="entry name" value="6PGD_dom2"/>
</dbReference>
<feature type="binding site" evidence="15">
    <location>
        <begin position="89"/>
        <end position="91"/>
    </location>
    <ligand>
        <name>NADP(+)</name>
        <dbReference type="ChEBI" id="CHEBI:58349"/>
    </ligand>
</feature>
<evidence type="ECO:0000313" key="18">
    <source>
        <dbReference type="EMBL" id="QDU72416.1"/>
    </source>
</evidence>
<dbReference type="PIRSF" id="PIRSF000109">
    <property type="entry name" value="6PGD"/>
    <property type="match status" value="1"/>
</dbReference>
<evidence type="ECO:0000256" key="6">
    <source>
        <dbReference type="ARBA" id="ARBA00018193"/>
    </source>
</evidence>
<comment type="similarity">
    <text evidence="3 12 16">Belongs to the 6-phosphogluconate dehydrogenase family.</text>
</comment>
<dbReference type="PROSITE" id="PS00461">
    <property type="entry name" value="6PGD"/>
    <property type="match status" value="1"/>
</dbReference>
<evidence type="ECO:0000256" key="12">
    <source>
        <dbReference type="PIRNR" id="PIRNR000109"/>
    </source>
</evidence>
<comment type="subunit">
    <text evidence="4 12">Homodimer.</text>
</comment>
<dbReference type="RefSeq" id="WP_236254384.1">
    <property type="nucleotide sequence ID" value="NZ_CP036280.1"/>
</dbReference>
<name>A0A518BZL6_9BACT</name>
<dbReference type="Gene3D" id="1.10.1040.10">
    <property type="entry name" value="N-(1-d-carboxylethyl)-l-norvaline Dehydrogenase, domain 2"/>
    <property type="match status" value="1"/>
</dbReference>
<accession>A0A518BZL6</accession>
<sequence>MARKKSTAAKTPPADIGLIGLAVMGQNLILNMADHGYTVAVYNRTSSKVDDFIASAKASEPSAGRLVGCKSLKKFVSSIKRPRKIVLLVKAGWATDATIESVVPYLEKGDIIIDGGNALWTDTIRREQELTAKGLRFIGSGVSGGETGARFGPSLMPGGSKEAWKELEPIWKAISAKVDRKTGRPIEVDTPGQVAKGGEPCTVHIGENGAGHYVKMVHNGIEYIDMQLICEAYMLMKNLLGMKPDAMSEVFAGWNEGDLDSYLIEITADILQQKDPMNKRRFLVDSVLDTAGQKGTGKWTSTSALDLGIPANAIAEAVFARCLSAIKEERVSASKQLRGPKAPRLPMSKAKAIEAIREALYCSKICAYAQGFQLMAEAAREYDWKLDFGKIAKIFRGGCIIRARFLQKITEAYKADRRLQNLMLDPYFKKALHGGQGNWRSVVTMATNAGVPIPAFSSALAYFDGYRTAVLPANLLQAQRDYFGAHTFERTDKPRGQFFHVDWPEPGRPISKS</sequence>
<feature type="binding site" description="in other chain" evidence="14">
    <location>
        <position position="223"/>
    </location>
    <ligand>
        <name>substrate</name>
        <note>ligand shared between dimeric partners</note>
    </ligand>
</feature>
<dbReference type="Pfam" id="PF00393">
    <property type="entry name" value="6PGD"/>
    <property type="match status" value="1"/>
</dbReference>
<evidence type="ECO:0000256" key="10">
    <source>
        <dbReference type="ARBA" id="ARBA00023126"/>
    </source>
</evidence>
<dbReference type="InterPro" id="IPR006115">
    <property type="entry name" value="6PGDH_NADP-bd"/>
</dbReference>
<keyword evidence="8 12" id="KW-0560">Oxidoreductase</keyword>
<feature type="binding site" evidence="14">
    <location>
        <position position="480"/>
    </location>
    <ligand>
        <name>substrate</name>
        <note>ligand shared between dimeric partners</note>
    </ligand>
</feature>
<dbReference type="AlphaFoldDB" id="A0A518BZL6"/>
<feature type="active site" description="Proton donor" evidence="13">
    <location>
        <position position="222"/>
    </location>
</feature>
<dbReference type="NCBIfam" id="TIGR00873">
    <property type="entry name" value="gnd"/>
    <property type="match status" value="1"/>
</dbReference>
<reference evidence="18 19" key="1">
    <citation type="submission" date="2019-02" db="EMBL/GenBank/DDBJ databases">
        <title>Deep-cultivation of Planctomycetes and their phenomic and genomic characterization uncovers novel biology.</title>
        <authorList>
            <person name="Wiegand S."/>
            <person name="Jogler M."/>
            <person name="Boedeker C."/>
            <person name="Pinto D."/>
            <person name="Vollmers J."/>
            <person name="Rivas-Marin E."/>
            <person name="Kohn T."/>
            <person name="Peeters S.H."/>
            <person name="Heuer A."/>
            <person name="Rast P."/>
            <person name="Oberbeckmann S."/>
            <person name="Bunk B."/>
            <person name="Jeske O."/>
            <person name="Meyerdierks A."/>
            <person name="Storesund J.E."/>
            <person name="Kallscheuer N."/>
            <person name="Luecker S."/>
            <person name="Lage O.M."/>
            <person name="Pohl T."/>
            <person name="Merkel B.J."/>
            <person name="Hornburger P."/>
            <person name="Mueller R.-W."/>
            <person name="Bruemmer F."/>
            <person name="Labrenz M."/>
            <person name="Spormann A.M."/>
            <person name="Op den Camp H."/>
            <person name="Overmann J."/>
            <person name="Amann R."/>
            <person name="Jetten M.S.M."/>
            <person name="Mascher T."/>
            <person name="Medema M.H."/>
            <person name="Devos D.P."/>
            <person name="Kaster A.-K."/>
            <person name="Ovreas L."/>
            <person name="Rohde M."/>
            <person name="Galperin M.Y."/>
            <person name="Jogler C."/>
        </authorList>
    </citation>
    <scope>NUCLEOTIDE SEQUENCE [LARGE SCALE GENOMIC DNA]</scope>
    <source>
        <strain evidence="18 19">Pan265</strain>
    </source>
</reference>